<keyword evidence="3" id="KW-1185">Reference proteome</keyword>
<dbReference type="AlphaFoldDB" id="A0AA86W4E8"/>
<dbReference type="Gene3D" id="3.10.310.20">
    <property type="entry name" value="DHHA2 domain"/>
    <property type="match status" value="1"/>
</dbReference>
<evidence type="ECO:0000259" key="1">
    <source>
        <dbReference type="Pfam" id="PF02833"/>
    </source>
</evidence>
<dbReference type="InterPro" id="IPR038222">
    <property type="entry name" value="DHHA2_dom_sf"/>
</dbReference>
<dbReference type="GO" id="GO:0005737">
    <property type="term" value="C:cytoplasm"/>
    <property type="evidence" value="ECO:0007669"/>
    <property type="project" value="InterPro"/>
</dbReference>
<evidence type="ECO:0000313" key="2">
    <source>
        <dbReference type="EMBL" id="CAJ1978262.1"/>
    </source>
</evidence>
<proteinExistence type="predicted"/>
<accession>A0AA86W4E8</accession>
<dbReference type="PANTHER" id="PTHR12112:SF52">
    <property type="entry name" value="DHHA2 DOMAIN-CONTAINING PROTEIN"/>
    <property type="match status" value="1"/>
</dbReference>
<dbReference type="GO" id="GO:0004309">
    <property type="term" value="F:exopolyphosphatase activity"/>
    <property type="evidence" value="ECO:0007669"/>
    <property type="project" value="TreeGrafter"/>
</dbReference>
<name>A0AA86W4E8_9FABA</name>
<dbReference type="Gramene" id="rna-AYBTSS11_LOCUS30451">
    <property type="protein sequence ID" value="CAJ1978262.1"/>
    <property type="gene ID" value="gene-AYBTSS11_LOCUS30451"/>
</dbReference>
<sequence length="494" mass="55317">MSDEVVQLSLENSEVLGFKEDSSEHSPSKRWLKTSKIAPFIQLDIQSELIEQTNPKHIGYGHNPQTPEANEKHQALQPHVITNTEKTYSVTRRKEKLSSVLLPLSAASYYSGVSPEMEIVESCQIIDELNAYLKARKDDVNAGVPGKFLHAVMGSDGADELFTDVGTVASIITYSFYLNVTSESDQFCTVPIININRTNLSSHVELKWLLDSCHINQSSLIFADEIDLSYYDLFGSLKIVLLKGSRIASKQEESSCCTAIADKFVSYSPGILASKSFSKLLLAGILLDTANLRDPGCTSKDKYTASLLINGAGRYGCNGLYQLYAAYITYSYDIQCLQFTVKYKMHDLSSLQVADILRKDFKKWIGQESGDSRSMQIGMSCIGISIEQLVSRAENLAQEIAHFHLSEKLRALIVVSGYYNDQKNFKREVLICTESTKLLESLLFFFDFNASRLPLKTLHFPGMKNEMKAYEIDKVTSRKIVENLIQEFVGIPKS</sequence>
<dbReference type="InterPro" id="IPR038763">
    <property type="entry name" value="DHH_sf"/>
</dbReference>
<feature type="domain" description="DHHA2" evidence="1">
    <location>
        <begin position="345"/>
        <end position="479"/>
    </location>
</feature>
<dbReference type="EMBL" id="OY731408">
    <property type="protein sequence ID" value="CAJ1978262.1"/>
    <property type="molecule type" value="Genomic_DNA"/>
</dbReference>
<dbReference type="InterPro" id="IPR004097">
    <property type="entry name" value="DHHA2"/>
</dbReference>
<dbReference type="Gene3D" id="3.90.1640.10">
    <property type="entry name" value="inorganic pyrophosphatase (n-terminal core)"/>
    <property type="match status" value="1"/>
</dbReference>
<gene>
    <name evidence="2" type="ORF">AYBTSS11_LOCUS30451</name>
</gene>
<dbReference type="Proteomes" id="UP001189624">
    <property type="component" value="Chromosome 11"/>
</dbReference>
<evidence type="ECO:0000313" key="3">
    <source>
        <dbReference type="Proteomes" id="UP001189624"/>
    </source>
</evidence>
<organism evidence="2 3">
    <name type="scientific">Sphenostylis stenocarpa</name>
    <dbReference type="NCBI Taxonomy" id="92480"/>
    <lineage>
        <taxon>Eukaryota</taxon>
        <taxon>Viridiplantae</taxon>
        <taxon>Streptophyta</taxon>
        <taxon>Embryophyta</taxon>
        <taxon>Tracheophyta</taxon>
        <taxon>Spermatophyta</taxon>
        <taxon>Magnoliopsida</taxon>
        <taxon>eudicotyledons</taxon>
        <taxon>Gunneridae</taxon>
        <taxon>Pentapetalae</taxon>
        <taxon>rosids</taxon>
        <taxon>fabids</taxon>
        <taxon>Fabales</taxon>
        <taxon>Fabaceae</taxon>
        <taxon>Papilionoideae</taxon>
        <taxon>50 kb inversion clade</taxon>
        <taxon>NPAAA clade</taxon>
        <taxon>indigoferoid/millettioid clade</taxon>
        <taxon>Phaseoleae</taxon>
        <taxon>Sphenostylis</taxon>
    </lineage>
</organism>
<dbReference type="SUPFAM" id="SSF64182">
    <property type="entry name" value="DHH phosphoesterases"/>
    <property type="match status" value="1"/>
</dbReference>
<dbReference type="Pfam" id="PF02833">
    <property type="entry name" value="DHHA2"/>
    <property type="match status" value="1"/>
</dbReference>
<protein>
    <recommendedName>
        <fullName evidence="1">DHHA2 domain-containing protein</fullName>
    </recommendedName>
</protein>
<reference evidence="2" key="1">
    <citation type="submission" date="2023-10" db="EMBL/GenBank/DDBJ databases">
        <authorList>
            <person name="Domelevo Entfellner J.-B."/>
        </authorList>
    </citation>
    <scope>NUCLEOTIDE SEQUENCE</scope>
</reference>
<dbReference type="PANTHER" id="PTHR12112">
    <property type="entry name" value="BNIP - RELATED"/>
    <property type="match status" value="1"/>
</dbReference>